<dbReference type="EMBL" id="QXWP01000009">
    <property type="protein sequence ID" value="NBH31615.1"/>
    <property type="molecule type" value="Genomic_DNA"/>
</dbReference>
<reference evidence="2 3" key="1">
    <citation type="submission" date="2018-08" db="EMBL/GenBank/DDBJ databases">
        <title>Murine metabolic-syndrome-specific gut microbial biobank.</title>
        <authorList>
            <person name="Liu C."/>
        </authorList>
    </citation>
    <scope>NUCLEOTIDE SEQUENCE [LARGE SCALE GENOMIC DNA]</scope>
    <source>
        <strain evidence="2 3">1XD21-27</strain>
    </source>
</reference>
<keyword evidence="1" id="KW-0472">Membrane</keyword>
<evidence type="ECO:0000313" key="2">
    <source>
        <dbReference type="EMBL" id="NBH31615.1"/>
    </source>
</evidence>
<sequence>MKDNNYKDKGNFVKKIGGFMKQHILNIILVIILIISVVFFREITPIWVYWICGFLLIRKIIIWFIRLLTRIVFNDAKFENDESEKFGNGLFVFVLVFTTITAIILSLIDLTKQISTLSMFLTVLNIILISSVETIYGIYMIDMHDKDEDSKGYKKDLRSIKVFGMISMIIIVLYVICVFSIETSDSNYTKEITFEKTPISKKQAEKEGQYMKLDNGNYYKVHVQSK</sequence>
<feature type="transmembrane region" description="Helical" evidence="1">
    <location>
        <begin position="24"/>
        <end position="41"/>
    </location>
</feature>
<evidence type="ECO:0008006" key="4">
    <source>
        <dbReference type="Google" id="ProtNLM"/>
    </source>
</evidence>
<gene>
    <name evidence="2" type="ORF">D3Z30_11590</name>
</gene>
<proteinExistence type="predicted"/>
<dbReference type="AlphaFoldDB" id="A0AB36BHQ2"/>
<evidence type="ECO:0000256" key="1">
    <source>
        <dbReference type="SAM" id="Phobius"/>
    </source>
</evidence>
<name>A0AB36BHQ2_STAWA</name>
<keyword evidence="1" id="KW-1133">Transmembrane helix</keyword>
<comment type="caution">
    <text evidence="2">The sequence shown here is derived from an EMBL/GenBank/DDBJ whole genome shotgun (WGS) entry which is preliminary data.</text>
</comment>
<organism evidence="2 3">
    <name type="scientific">Staphylococcus warneri</name>
    <dbReference type="NCBI Taxonomy" id="1292"/>
    <lineage>
        <taxon>Bacteria</taxon>
        <taxon>Bacillati</taxon>
        <taxon>Bacillota</taxon>
        <taxon>Bacilli</taxon>
        <taxon>Bacillales</taxon>
        <taxon>Staphylococcaceae</taxon>
        <taxon>Staphylococcus</taxon>
    </lineage>
</organism>
<feature type="transmembrane region" description="Helical" evidence="1">
    <location>
        <begin position="89"/>
        <end position="108"/>
    </location>
</feature>
<keyword evidence="1" id="KW-0812">Transmembrane</keyword>
<dbReference type="Proteomes" id="UP000481807">
    <property type="component" value="Unassembled WGS sequence"/>
</dbReference>
<protein>
    <recommendedName>
        <fullName evidence="4">DUF5079 family protein</fullName>
    </recommendedName>
</protein>
<feature type="transmembrane region" description="Helical" evidence="1">
    <location>
        <begin position="47"/>
        <end position="68"/>
    </location>
</feature>
<evidence type="ECO:0000313" key="3">
    <source>
        <dbReference type="Proteomes" id="UP000481807"/>
    </source>
</evidence>
<feature type="transmembrane region" description="Helical" evidence="1">
    <location>
        <begin position="162"/>
        <end position="181"/>
    </location>
</feature>
<accession>A0AB36BHQ2</accession>
<feature type="transmembrane region" description="Helical" evidence="1">
    <location>
        <begin position="120"/>
        <end position="141"/>
    </location>
</feature>
<dbReference type="RefSeq" id="WP_160175627.1">
    <property type="nucleotide sequence ID" value="NZ_QXWP01000009.1"/>
</dbReference>